<keyword evidence="1" id="KW-1133">Transmembrane helix</keyword>
<keyword evidence="3" id="KW-1185">Reference proteome</keyword>
<accession>A0A386PL70</accession>
<gene>
    <name evidence="2" type="ORF">DB313_02745</name>
</gene>
<protein>
    <submittedName>
        <fullName evidence="2">Uncharacterized protein</fullName>
    </submittedName>
</protein>
<reference evidence="2 3" key="1">
    <citation type="journal article" date="2018" name="Infect. Genet. Evol.">
        <title>Genome-wide analysis of Borrelia turcica and 'Candidatus Borrelia tachyglossi' shows relapsing fever-like genomes with unique genomic links to Lyme disease Borrelia.</title>
        <authorList>
            <person name="Gofton A.W."/>
            <person name="Margos G."/>
            <person name="Fingerle V."/>
            <person name="Hepner S."/>
            <person name="Loh S.M."/>
            <person name="Ryan U."/>
            <person name="Irwin P."/>
            <person name="Oskam C.L."/>
        </authorList>
    </citation>
    <scope>NUCLEOTIDE SEQUENCE [LARGE SCALE GENOMIC DNA]</scope>
    <source>
        <strain evidence="2 3">IST7</strain>
    </source>
</reference>
<name>A0A386PL70_9SPIR</name>
<evidence type="ECO:0000313" key="3">
    <source>
        <dbReference type="Proteomes" id="UP000275571"/>
    </source>
</evidence>
<dbReference type="OrthoDB" id="350006at2"/>
<proteinExistence type="predicted"/>
<feature type="transmembrane region" description="Helical" evidence="1">
    <location>
        <begin position="7"/>
        <end position="27"/>
    </location>
</feature>
<sequence>MKKYLSISFLNLLIGILVLFFIIFVQFRDLSLNVFLLKDLKFLVNNKVEDNKYVLDNLTFIVRGMRINLSNKNPLIIPDSELYLNPVSYKLQDNGIYVYFENNIFLLFLFDSENSFSISSNLSKKLILNYEIESDYKISFDENILIKSKDYYFEVFLGKDTQINEREILISPQEVFKIGNLIKESEKPKEVVAKEVSKSISLDINSPSVYASIKEVEKGVFDSAIVRFKNKAYNAWSSESTFSVNQGGWLKGNIYSFDEDIFVYLLAESLTRPDYEDIFSKLEFLMNLNEHKLTYLSSSYYVDEEKLDKFFSYLSVNKTFINSLETDKLLGYLKEDSSLLEKIFLSENVSLFNEALNILKNPEVILNSGFNVVQAYNVLSNYIVFLKLNNDNFVIEKFKKELANFISTLFLVSGNGKAYIPSDKDNLSWDFEYTLKVAGLLKRLAYEISDDVILKLSYNAIYYALMSKEVDRVPYEAYYADIVDNDYLPKFTLVPSLGIGNWIYGASKISNYNISDVSYSLDFNRSLNSPGYFFFKGILNPTLVRFRGINWYTDSQFYRYSDGWRYYPSNKMLVLKITPKREEDTNILLRFDDIKITRNIDE</sequence>
<organism evidence="2 3">
    <name type="scientific">Borrelia turcica IST7</name>
    <dbReference type="NCBI Taxonomy" id="1104446"/>
    <lineage>
        <taxon>Bacteria</taxon>
        <taxon>Pseudomonadati</taxon>
        <taxon>Spirochaetota</taxon>
        <taxon>Spirochaetia</taxon>
        <taxon>Spirochaetales</taxon>
        <taxon>Borreliaceae</taxon>
        <taxon>Borrelia</taxon>
    </lineage>
</organism>
<dbReference type="AlphaFoldDB" id="A0A386PL70"/>
<dbReference type="KEGG" id="btur:DB313_02745"/>
<evidence type="ECO:0000256" key="1">
    <source>
        <dbReference type="SAM" id="Phobius"/>
    </source>
</evidence>
<keyword evidence="1" id="KW-0812">Transmembrane</keyword>
<evidence type="ECO:0000313" key="2">
    <source>
        <dbReference type="EMBL" id="AYE36391.1"/>
    </source>
</evidence>
<dbReference type="Proteomes" id="UP000275571">
    <property type="component" value="Chromosome"/>
</dbReference>
<keyword evidence="1" id="KW-0472">Membrane</keyword>
<dbReference type="EMBL" id="CP028884">
    <property type="protein sequence ID" value="AYE36391.1"/>
    <property type="molecule type" value="Genomic_DNA"/>
</dbReference>
<dbReference type="RefSeq" id="WP_120104313.1">
    <property type="nucleotide sequence ID" value="NZ_CP028884.1"/>
</dbReference>